<proteinExistence type="predicted"/>
<reference evidence="1" key="1">
    <citation type="submission" date="2023-04" db="EMBL/GenBank/DDBJ databases">
        <title>A chromosome-level genome assembly of the parasitoid wasp Eretmocerus hayati.</title>
        <authorList>
            <person name="Zhong Y."/>
            <person name="Liu S."/>
            <person name="Liu Y."/>
        </authorList>
    </citation>
    <scope>NUCLEOTIDE SEQUENCE</scope>
    <source>
        <strain evidence="1">ZJU_SS_LIU_2023</strain>
    </source>
</reference>
<accession>A0ACC2NN13</accession>
<sequence>MDKEEGDPVHGSPRLLRTRQRCLQRSKVRGRGRGSDRGQVGATESAPLGAGRAPVQTYTYIKYVFVGDDVNCLGLPPQIWRVHCGRAPVQPPIPPYLILPLQYTRVLLLGWDLA</sequence>
<organism evidence="1 2">
    <name type="scientific">Eretmocerus hayati</name>
    <dbReference type="NCBI Taxonomy" id="131215"/>
    <lineage>
        <taxon>Eukaryota</taxon>
        <taxon>Metazoa</taxon>
        <taxon>Ecdysozoa</taxon>
        <taxon>Arthropoda</taxon>
        <taxon>Hexapoda</taxon>
        <taxon>Insecta</taxon>
        <taxon>Pterygota</taxon>
        <taxon>Neoptera</taxon>
        <taxon>Endopterygota</taxon>
        <taxon>Hymenoptera</taxon>
        <taxon>Apocrita</taxon>
        <taxon>Proctotrupomorpha</taxon>
        <taxon>Chalcidoidea</taxon>
        <taxon>Aphelinidae</taxon>
        <taxon>Aphelininae</taxon>
        <taxon>Eretmocerus</taxon>
    </lineage>
</organism>
<gene>
    <name evidence="1" type="ORF">QAD02_003756</name>
</gene>
<protein>
    <submittedName>
        <fullName evidence="1">Uncharacterized protein</fullName>
    </submittedName>
</protein>
<dbReference type="Proteomes" id="UP001239111">
    <property type="component" value="Chromosome 3"/>
</dbReference>
<dbReference type="EMBL" id="CM056743">
    <property type="protein sequence ID" value="KAJ8672497.1"/>
    <property type="molecule type" value="Genomic_DNA"/>
</dbReference>
<evidence type="ECO:0000313" key="1">
    <source>
        <dbReference type="EMBL" id="KAJ8672497.1"/>
    </source>
</evidence>
<name>A0ACC2NN13_9HYME</name>
<comment type="caution">
    <text evidence="1">The sequence shown here is derived from an EMBL/GenBank/DDBJ whole genome shotgun (WGS) entry which is preliminary data.</text>
</comment>
<evidence type="ECO:0000313" key="2">
    <source>
        <dbReference type="Proteomes" id="UP001239111"/>
    </source>
</evidence>
<keyword evidence="2" id="KW-1185">Reference proteome</keyword>